<dbReference type="RefSeq" id="XP_001838947.2">
    <property type="nucleotide sequence ID" value="XM_001838895.2"/>
</dbReference>
<sequence>MDKPASIQSLPNELIDRIGSYAGTMSDVKALRLSCRTMGAALQSAILKRVVIDLHNGNVERNVYKLETLSAPTIPSAREDIESRRPWKLMIRELEIKYLTPLEDFSRRCVSSRGRWLDVASSTPIDEEAGKNGEKAIKENLLPAIVSLEGLSRFRWTIHRRTPMYAVEAVATALREIGTRLTQFYLSASDVRTTELASYLGEQECSFPILRTLSLEYGGPSDETREPDRATRWVLGILKNSSSKLTSLTIRTPNQWLGLHDIVPFVRSASLESVTLTSVWCIVVPPDFRLPPAAFRNLRSLNLTVCTPDDRSLFAHLRTPPLPVESADVWTALRNAGVWVASLRIVAITDPLLDYLTAHSGPLEHLTVVNSWIARREQGDKWAWVFYESVLPRHKAYLRTLKLDTAALSVVALEISVAGSSVASQEVKDGGSGQANSTFIKTVLDCCANGYMPNLTNLKLYNSEMESTRGSGCGTARINRRDWITGVMAQALERYTYISERKPLLPRTVEVVGVTKWSLDVKGRLASAEKISVWGYKASPGFRLQTFLRGTGIRF</sequence>
<proteinExistence type="predicted"/>
<dbReference type="KEGG" id="cci:CC1G_05500"/>
<dbReference type="EMBL" id="AACS02000011">
    <property type="protein sequence ID" value="EAU82878.2"/>
    <property type="molecule type" value="Genomic_DNA"/>
</dbReference>
<dbReference type="AlphaFoldDB" id="A8P5H8"/>
<gene>
    <name evidence="1" type="ORF">CC1G_05500</name>
</gene>
<dbReference type="GeneID" id="6015542"/>
<dbReference type="HOGENOM" id="CLU_495215_0_0_1"/>
<comment type="caution">
    <text evidence="1">The sequence shown here is derived from an EMBL/GenBank/DDBJ whole genome shotgun (WGS) entry which is preliminary data.</text>
</comment>
<evidence type="ECO:0000313" key="2">
    <source>
        <dbReference type="Proteomes" id="UP000001861"/>
    </source>
</evidence>
<keyword evidence="2" id="KW-1185">Reference proteome</keyword>
<evidence type="ECO:0000313" key="1">
    <source>
        <dbReference type="EMBL" id="EAU82878.2"/>
    </source>
</evidence>
<dbReference type="OrthoDB" id="3541472at2759"/>
<evidence type="ECO:0008006" key="3">
    <source>
        <dbReference type="Google" id="ProtNLM"/>
    </source>
</evidence>
<dbReference type="Proteomes" id="UP000001861">
    <property type="component" value="Unassembled WGS sequence"/>
</dbReference>
<dbReference type="OMA" id="VAFCITH"/>
<accession>A8P5H8</accession>
<dbReference type="InParanoid" id="A8P5H8"/>
<protein>
    <recommendedName>
        <fullName evidence="3">F-box domain-containing protein</fullName>
    </recommendedName>
</protein>
<dbReference type="VEuPathDB" id="FungiDB:CC1G_05500"/>
<reference evidence="1 2" key="1">
    <citation type="journal article" date="2010" name="Proc. Natl. Acad. Sci. U.S.A.">
        <title>Insights into evolution of multicellular fungi from the assembled chromosomes of the mushroom Coprinopsis cinerea (Coprinus cinereus).</title>
        <authorList>
            <person name="Stajich J.E."/>
            <person name="Wilke S.K."/>
            <person name="Ahren D."/>
            <person name="Au C.H."/>
            <person name="Birren B.W."/>
            <person name="Borodovsky M."/>
            <person name="Burns C."/>
            <person name="Canback B."/>
            <person name="Casselton L.A."/>
            <person name="Cheng C.K."/>
            <person name="Deng J."/>
            <person name="Dietrich F.S."/>
            <person name="Fargo D.C."/>
            <person name="Farman M.L."/>
            <person name="Gathman A.C."/>
            <person name="Goldberg J."/>
            <person name="Guigo R."/>
            <person name="Hoegger P.J."/>
            <person name="Hooker J.B."/>
            <person name="Huggins A."/>
            <person name="James T.Y."/>
            <person name="Kamada T."/>
            <person name="Kilaru S."/>
            <person name="Kodira C."/>
            <person name="Kues U."/>
            <person name="Kupfer D."/>
            <person name="Kwan H.S."/>
            <person name="Lomsadze A."/>
            <person name="Li W."/>
            <person name="Lilly W.W."/>
            <person name="Ma L.J."/>
            <person name="Mackey A.J."/>
            <person name="Manning G."/>
            <person name="Martin F."/>
            <person name="Muraguchi H."/>
            <person name="Natvig D.O."/>
            <person name="Palmerini H."/>
            <person name="Ramesh M.A."/>
            <person name="Rehmeyer C.J."/>
            <person name="Roe B.A."/>
            <person name="Shenoy N."/>
            <person name="Stanke M."/>
            <person name="Ter-Hovhannisyan V."/>
            <person name="Tunlid A."/>
            <person name="Velagapudi R."/>
            <person name="Vision T.J."/>
            <person name="Zeng Q."/>
            <person name="Zolan M.E."/>
            <person name="Pukkila P.J."/>
        </authorList>
    </citation>
    <scope>NUCLEOTIDE SEQUENCE [LARGE SCALE GENOMIC DNA]</scope>
    <source>
        <strain evidence="2">Okayama-7 / 130 / ATCC MYA-4618 / FGSC 9003</strain>
    </source>
</reference>
<organism evidence="1 2">
    <name type="scientific">Coprinopsis cinerea (strain Okayama-7 / 130 / ATCC MYA-4618 / FGSC 9003)</name>
    <name type="common">Inky cap fungus</name>
    <name type="synonym">Hormographiella aspergillata</name>
    <dbReference type="NCBI Taxonomy" id="240176"/>
    <lineage>
        <taxon>Eukaryota</taxon>
        <taxon>Fungi</taxon>
        <taxon>Dikarya</taxon>
        <taxon>Basidiomycota</taxon>
        <taxon>Agaricomycotina</taxon>
        <taxon>Agaricomycetes</taxon>
        <taxon>Agaricomycetidae</taxon>
        <taxon>Agaricales</taxon>
        <taxon>Agaricineae</taxon>
        <taxon>Psathyrellaceae</taxon>
        <taxon>Coprinopsis</taxon>
    </lineage>
</organism>
<name>A8P5H8_COPC7</name>